<dbReference type="RefSeq" id="WP_114296640.1">
    <property type="nucleotide sequence ID" value="NZ_QPJT01000004.1"/>
</dbReference>
<name>A0A369BDV7_9FIRM</name>
<evidence type="ECO:0000256" key="1">
    <source>
        <dbReference type="SAM" id="MobiDB-lite"/>
    </source>
</evidence>
<gene>
    <name evidence="2" type="ORF">DFR58_10457</name>
</gene>
<feature type="compositionally biased region" description="Basic and acidic residues" evidence="1">
    <location>
        <begin position="60"/>
        <end position="71"/>
    </location>
</feature>
<organism evidence="2 3">
    <name type="scientific">Anaerobacterium chartisolvens</name>
    <dbReference type="NCBI Taxonomy" id="1297424"/>
    <lineage>
        <taxon>Bacteria</taxon>
        <taxon>Bacillati</taxon>
        <taxon>Bacillota</taxon>
        <taxon>Clostridia</taxon>
        <taxon>Eubacteriales</taxon>
        <taxon>Oscillospiraceae</taxon>
        <taxon>Anaerobacterium</taxon>
    </lineage>
</organism>
<dbReference type="AlphaFoldDB" id="A0A369BDV7"/>
<evidence type="ECO:0000313" key="3">
    <source>
        <dbReference type="Proteomes" id="UP000253034"/>
    </source>
</evidence>
<evidence type="ECO:0000313" key="2">
    <source>
        <dbReference type="EMBL" id="RCX18788.1"/>
    </source>
</evidence>
<feature type="region of interest" description="Disordered" evidence="1">
    <location>
        <begin position="28"/>
        <end position="71"/>
    </location>
</feature>
<reference evidence="2 3" key="1">
    <citation type="submission" date="2018-07" db="EMBL/GenBank/DDBJ databases">
        <title>Genomic Encyclopedia of Type Strains, Phase IV (KMG-IV): sequencing the most valuable type-strain genomes for metagenomic binning, comparative biology and taxonomic classification.</title>
        <authorList>
            <person name="Goeker M."/>
        </authorList>
    </citation>
    <scope>NUCLEOTIDE SEQUENCE [LARGE SCALE GENOMIC DNA]</scope>
    <source>
        <strain evidence="2 3">DSM 27016</strain>
    </source>
</reference>
<dbReference type="EMBL" id="QPJT01000004">
    <property type="protein sequence ID" value="RCX18788.1"/>
    <property type="molecule type" value="Genomic_DNA"/>
</dbReference>
<dbReference type="Proteomes" id="UP000253034">
    <property type="component" value="Unassembled WGS sequence"/>
</dbReference>
<protein>
    <submittedName>
        <fullName evidence="2">Uncharacterized protein</fullName>
    </submittedName>
</protein>
<proteinExistence type="predicted"/>
<comment type="caution">
    <text evidence="2">The sequence shown here is derived from an EMBL/GenBank/DDBJ whole genome shotgun (WGS) entry which is preliminary data.</text>
</comment>
<keyword evidence="3" id="KW-1185">Reference proteome</keyword>
<accession>A0A369BDV7</accession>
<dbReference type="OrthoDB" id="1739855at2"/>
<sequence>MSDDMSKKIKEIAEMLGQENMPDNVKGIINLLAGSAGQGQSQERKSNSSDEDSPVASSKEQSRERSDMDENIEMLRKVKTIMDRLNSTNDPRVNLLTAVKPFLSSKRQQKLGTCIRMIQMTGLTRLMEGSDKSSL</sequence>